<feature type="region of interest" description="Disordered" evidence="2">
    <location>
        <begin position="341"/>
        <end position="386"/>
    </location>
</feature>
<feature type="compositionally biased region" description="Polar residues" evidence="2">
    <location>
        <begin position="203"/>
        <end position="212"/>
    </location>
</feature>
<evidence type="ECO:0000256" key="1">
    <source>
        <dbReference type="PROSITE-ProRule" id="PRU00984"/>
    </source>
</evidence>
<dbReference type="PANTHER" id="PTHR45653">
    <property type="entry name" value="DEDICATOR OF CYTOKINESIS"/>
    <property type="match status" value="1"/>
</dbReference>
<evidence type="ECO:0000259" key="3">
    <source>
        <dbReference type="PROSITE" id="PS51651"/>
    </source>
</evidence>
<dbReference type="GO" id="GO:0005886">
    <property type="term" value="C:plasma membrane"/>
    <property type="evidence" value="ECO:0007669"/>
    <property type="project" value="TreeGrafter"/>
</dbReference>
<dbReference type="Gene3D" id="1.20.58.740">
    <property type="match status" value="1"/>
</dbReference>
<feature type="region of interest" description="Disordered" evidence="2">
    <location>
        <begin position="203"/>
        <end position="235"/>
    </location>
</feature>
<accession>A0A1B6CGH9</accession>
<dbReference type="GO" id="GO:0031267">
    <property type="term" value="F:small GTPase binding"/>
    <property type="evidence" value="ECO:0007669"/>
    <property type="project" value="TreeGrafter"/>
</dbReference>
<feature type="compositionally biased region" description="Basic and acidic residues" evidence="2">
    <location>
        <begin position="270"/>
        <end position="280"/>
    </location>
</feature>
<dbReference type="Pfam" id="PF20421">
    <property type="entry name" value="DHR-2_Lobe_C"/>
    <property type="match status" value="1"/>
</dbReference>
<reference evidence="4" key="1">
    <citation type="submission" date="2015-12" db="EMBL/GenBank/DDBJ databases">
        <title>De novo transcriptome assembly of four potential Pierce s Disease insect vectors from Arizona vineyards.</title>
        <authorList>
            <person name="Tassone E.E."/>
        </authorList>
    </citation>
    <scope>NUCLEOTIDE SEQUENCE</scope>
</reference>
<evidence type="ECO:0000256" key="2">
    <source>
        <dbReference type="SAM" id="MobiDB-lite"/>
    </source>
</evidence>
<dbReference type="AlphaFoldDB" id="A0A1B6CGH9"/>
<feature type="region of interest" description="Disordered" evidence="2">
    <location>
        <begin position="269"/>
        <end position="325"/>
    </location>
</feature>
<proteinExistence type="inferred from homology"/>
<dbReference type="EMBL" id="GEDC01024799">
    <property type="protein sequence ID" value="JAS12499.1"/>
    <property type="molecule type" value="Transcribed_RNA"/>
</dbReference>
<feature type="domain" description="DOCKER" evidence="3">
    <location>
        <begin position="1"/>
        <end position="134"/>
    </location>
</feature>
<gene>
    <name evidence="4" type="ORF">g.17940</name>
</gene>
<dbReference type="PROSITE" id="PS51651">
    <property type="entry name" value="DOCKER"/>
    <property type="match status" value="1"/>
</dbReference>
<protein>
    <recommendedName>
        <fullName evidence="3">DOCKER domain-containing protein</fullName>
    </recommendedName>
</protein>
<dbReference type="GO" id="GO:0016477">
    <property type="term" value="P:cell migration"/>
    <property type="evidence" value="ECO:0007669"/>
    <property type="project" value="TreeGrafter"/>
</dbReference>
<dbReference type="FunFam" id="1.20.58.740:FF:000004">
    <property type="entry name" value="Dedicator of cytokinesis protein 1"/>
    <property type="match status" value="1"/>
</dbReference>
<dbReference type="InterPro" id="IPR026791">
    <property type="entry name" value="DOCK"/>
</dbReference>
<feature type="non-terminal residue" evidence="4">
    <location>
        <position position="1"/>
    </location>
</feature>
<dbReference type="GO" id="GO:0005085">
    <property type="term" value="F:guanyl-nucleotide exchange factor activity"/>
    <property type="evidence" value="ECO:0007669"/>
    <property type="project" value="InterPro"/>
</dbReference>
<dbReference type="InterPro" id="IPR043162">
    <property type="entry name" value="DOCK_C_lobe_C"/>
</dbReference>
<dbReference type="InterPro" id="IPR027357">
    <property type="entry name" value="DOCKER_dom"/>
</dbReference>
<feature type="compositionally biased region" description="Polar residues" evidence="2">
    <location>
        <begin position="284"/>
        <end position="312"/>
    </location>
</feature>
<sequence>TFQISPLRNAIETMETTNKGLRQLIMAYRADLQMPLNQLGLKLNGIVDATVMGGINNYEKAFFSEDYISRHPEDQALIQRLQELIAYQIPLLEVGIKIHGGRAPPSLTPLHQKLESCFADMKLHVEAKYGKKSCDIKFEPVTLRRQLSVTTSPVDPSNRLSGTSFGSSDACLWHRASGSRVSSLTKSQVAGLKSFVSSTGTLIRQSQSMTSPSKKEKKRRPTRQNSTKVTDKESSSQWYTTSDISDLSSVVSLVTPVFELRQQLTPKRPLRSEVEKEKRLSRPISGQFTLPNHSRLTFNGSSRDSIGTTDSTNSEEDSIPPPLPVKLREADYCNLPDDCTNSCNISSVPRTPINKPPPPPEPVDSGLPPTPPPKRPLLKPPSNLGL</sequence>
<evidence type="ECO:0000313" key="4">
    <source>
        <dbReference type="EMBL" id="JAS12499.1"/>
    </source>
</evidence>
<dbReference type="GO" id="GO:0007520">
    <property type="term" value="P:myoblast fusion"/>
    <property type="evidence" value="ECO:0007669"/>
    <property type="project" value="TreeGrafter"/>
</dbReference>
<name>A0A1B6CGH9_9HEMI</name>
<organism evidence="4">
    <name type="scientific">Clastoptera arizonana</name>
    <name type="common">Arizona spittle bug</name>
    <dbReference type="NCBI Taxonomy" id="38151"/>
    <lineage>
        <taxon>Eukaryota</taxon>
        <taxon>Metazoa</taxon>
        <taxon>Ecdysozoa</taxon>
        <taxon>Arthropoda</taxon>
        <taxon>Hexapoda</taxon>
        <taxon>Insecta</taxon>
        <taxon>Pterygota</taxon>
        <taxon>Neoptera</taxon>
        <taxon>Paraneoptera</taxon>
        <taxon>Hemiptera</taxon>
        <taxon>Auchenorrhyncha</taxon>
        <taxon>Cercopoidea</taxon>
        <taxon>Clastopteridae</taxon>
        <taxon>Clastoptera</taxon>
    </lineage>
</organism>
<dbReference type="GO" id="GO:0005737">
    <property type="term" value="C:cytoplasm"/>
    <property type="evidence" value="ECO:0007669"/>
    <property type="project" value="TreeGrafter"/>
</dbReference>
<dbReference type="GO" id="GO:0007264">
    <property type="term" value="P:small GTPase-mediated signal transduction"/>
    <property type="evidence" value="ECO:0007669"/>
    <property type="project" value="InterPro"/>
</dbReference>
<dbReference type="InterPro" id="IPR046773">
    <property type="entry name" value="DOCKER_Lobe_C"/>
</dbReference>
<feature type="compositionally biased region" description="Pro residues" evidence="2">
    <location>
        <begin position="354"/>
        <end position="379"/>
    </location>
</feature>
<comment type="similarity">
    <text evidence="1">Belongs to the DOCK family.</text>
</comment>
<dbReference type="PANTHER" id="PTHR45653:SF10">
    <property type="entry name" value="MYOBLAST CITY, ISOFORM B"/>
    <property type="match status" value="1"/>
</dbReference>